<reference evidence="1 2" key="1">
    <citation type="journal article" date="2021" name="Elife">
        <title>Chloroplast acquisition without the gene transfer in kleptoplastic sea slugs, Plakobranchus ocellatus.</title>
        <authorList>
            <person name="Maeda T."/>
            <person name="Takahashi S."/>
            <person name="Yoshida T."/>
            <person name="Shimamura S."/>
            <person name="Takaki Y."/>
            <person name="Nagai Y."/>
            <person name="Toyoda A."/>
            <person name="Suzuki Y."/>
            <person name="Arimoto A."/>
            <person name="Ishii H."/>
            <person name="Satoh N."/>
            <person name="Nishiyama T."/>
            <person name="Hasebe M."/>
            <person name="Maruyama T."/>
            <person name="Minagawa J."/>
            <person name="Obokata J."/>
            <person name="Shigenobu S."/>
        </authorList>
    </citation>
    <scope>NUCLEOTIDE SEQUENCE [LARGE SCALE GENOMIC DNA]</scope>
</reference>
<protein>
    <submittedName>
        <fullName evidence="1">Uncharacterized protein</fullName>
    </submittedName>
</protein>
<gene>
    <name evidence="1" type="ORF">PoB_007354100</name>
</gene>
<evidence type="ECO:0000313" key="2">
    <source>
        <dbReference type="Proteomes" id="UP000735302"/>
    </source>
</evidence>
<dbReference type="EMBL" id="BLXT01008249">
    <property type="protein sequence ID" value="GFO47036.1"/>
    <property type="molecule type" value="Genomic_DNA"/>
</dbReference>
<keyword evidence="2" id="KW-1185">Reference proteome</keyword>
<organism evidence="1 2">
    <name type="scientific">Plakobranchus ocellatus</name>
    <dbReference type="NCBI Taxonomy" id="259542"/>
    <lineage>
        <taxon>Eukaryota</taxon>
        <taxon>Metazoa</taxon>
        <taxon>Spiralia</taxon>
        <taxon>Lophotrochozoa</taxon>
        <taxon>Mollusca</taxon>
        <taxon>Gastropoda</taxon>
        <taxon>Heterobranchia</taxon>
        <taxon>Euthyneura</taxon>
        <taxon>Panpulmonata</taxon>
        <taxon>Sacoglossa</taxon>
        <taxon>Placobranchoidea</taxon>
        <taxon>Plakobranchidae</taxon>
        <taxon>Plakobranchus</taxon>
    </lineage>
</organism>
<dbReference type="AlphaFoldDB" id="A0AAV4DT22"/>
<accession>A0AAV4DT22</accession>
<proteinExistence type="predicted"/>
<sequence length="124" mass="13760">MEYDTDCLVEEEMVLDCESVQSIGSVESARPASTLSRVSGFTLILVWKTLHLSCQNAECIFNNSPRPTVTMIISIYLGCGGCSRVGSHDMPLQWKCFISNDDIRHRPKSIIAPSTQSLAEEFKS</sequence>
<name>A0AAV4DT22_9GAST</name>
<evidence type="ECO:0000313" key="1">
    <source>
        <dbReference type="EMBL" id="GFO47036.1"/>
    </source>
</evidence>
<dbReference type="Proteomes" id="UP000735302">
    <property type="component" value="Unassembled WGS sequence"/>
</dbReference>
<comment type="caution">
    <text evidence="1">The sequence shown here is derived from an EMBL/GenBank/DDBJ whole genome shotgun (WGS) entry which is preliminary data.</text>
</comment>